<dbReference type="EMBL" id="CP002930">
    <property type="protein sequence ID" value="AFY01229.1"/>
    <property type="molecule type" value="Genomic_DNA"/>
</dbReference>
<feature type="region of interest" description="Disordered" evidence="1">
    <location>
        <begin position="134"/>
        <end position="175"/>
    </location>
</feature>
<organism evidence="2 3">
    <name type="scientific">Bdellovibrio bacteriovorus str. Tiberius</name>
    <dbReference type="NCBI Taxonomy" id="1069642"/>
    <lineage>
        <taxon>Bacteria</taxon>
        <taxon>Pseudomonadati</taxon>
        <taxon>Bdellovibrionota</taxon>
        <taxon>Bdellovibrionia</taxon>
        <taxon>Bdellovibrionales</taxon>
        <taxon>Pseudobdellovibrionaceae</taxon>
        <taxon>Bdellovibrio</taxon>
    </lineage>
</organism>
<dbReference type="AlphaFoldDB" id="K7Z9J1"/>
<feature type="region of interest" description="Disordered" evidence="1">
    <location>
        <begin position="201"/>
        <end position="261"/>
    </location>
</feature>
<sequence length="405" mass="41087">MKNVFKNLIPLAAVVTFADPAWARILGDPSERTRVLLEEQKFLCGQDETLVINGDVEFTRKNEDLRQAPLNVDLICKRIEFRNGGRILTQSNLQIVADSIDGFMNVESIRGAKGQQGEFAPAVLVLANDGSAGARGGNGSGGSLTDSPEDGGRGQHGYNGMDGRDGNNGAPGDSGVHASDIVLKINRIEGTIGFRIRAVGGEGGTGGKGGRGQQGGNGGVGGDGGRGGNQKYAIWNRSGDGGDGGDGGHGGNGGNGGAGGDGGRGGNGGKIALYVAEIFNTLELTGDEFDNRGGPGGQPGMGGEGGVGGKGGDGGKGGASGTALVTSSCQIPPCEGDNGRHGKRGLDGKPGLAGPQGRLGQDGLAGVKILDPKFKFVKSVPEDYFDKLPELGTEKNLKILRMKLP</sequence>
<protein>
    <recommendedName>
        <fullName evidence="4">Collagen-like protein</fullName>
    </recommendedName>
</protein>
<gene>
    <name evidence="2" type="ORF">Bdt_1533</name>
</gene>
<evidence type="ECO:0000256" key="1">
    <source>
        <dbReference type="SAM" id="MobiDB-lite"/>
    </source>
</evidence>
<feature type="compositionally biased region" description="Gly residues" evidence="1">
    <location>
        <begin position="293"/>
        <end position="320"/>
    </location>
</feature>
<dbReference type="HOGENOM" id="CLU_679098_0_0_7"/>
<name>K7Z9J1_BDEBC</name>
<dbReference type="KEGG" id="bbat:Bdt_1533"/>
<feature type="compositionally biased region" description="Gly residues" evidence="1">
    <location>
        <begin position="201"/>
        <end position="228"/>
    </location>
</feature>
<dbReference type="Proteomes" id="UP000010074">
    <property type="component" value="Chromosome"/>
</dbReference>
<evidence type="ECO:0000313" key="3">
    <source>
        <dbReference type="Proteomes" id="UP000010074"/>
    </source>
</evidence>
<feature type="region of interest" description="Disordered" evidence="1">
    <location>
        <begin position="286"/>
        <end position="322"/>
    </location>
</feature>
<dbReference type="PATRIC" id="fig|1069642.3.peg.1515"/>
<dbReference type="RefSeq" id="WP_015090687.1">
    <property type="nucleotide sequence ID" value="NC_019567.1"/>
</dbReference>
<evidence type="ECO:0000313" key="2">
    <source>
        <dbReference type="EMBL" id="AFY01229.1"/>
    </source>
</evidence>
<evidence type="ECO:0008006" key="4">
    <source>
        <dbReference type="Google" id="ProtNLM"/>
    </source>
</evidence>
<proteinExistence type="predicted"/>
<reference evidence="2 3" key="1">
    <citation type="journal article" date="2012" name="BMC Genomics">
        <title>Genome analysis of a simultaneously predatory and prey-independent, novel Bdellovibrio bacteriovorus from the River Tiber, supports in silico predictions of both ancient and recent lateral gene transfer from diverse bacteria.</title>
        <authorList>
            <person name="Hobley L."/>
            <person name="Lerner T.R."/>
            <person name="Williams L.E."/>
            <person name="Lambert C."/>
            <person name="Till R."/>
            <person name="Milner D.S."/>
            <person name="Basford S.M."/>
            <person name="Capeness M.J."/>
            <person name="Fenton A.K."/>
            <person name="Atterbury R.J."/>
            <person name="Harris M.A."/>
            <person name="Sockett R.E."/>
        </authorList>
    </citation>
    <scope>NUCLEOTIDE SEQUENCE [LARGE SCALE GENOMIC DNA]</scope>
    <source>
        <strain evidence="2 3">Tiberius</strain>
    </source>
</reference>
<dbReference type="STRING" id="1069642.Bdt_1533"/>
<feature type="compositionally biased region" description="Gly residues" evidence="1">
    <location>
        <begin position="239"/>
        <end position="261"/>
    </location>
</feature>
<accession>K7Z9J1</accession>
<dbReference type="OrthoDB" id="9915558at2"/>